<organism evidence="3">
    <name type="scientific">Schizaphis graminum</name>
    <name type="common">Green bug aphid</name>
    <dbReference type="NCBI Taxonomy" id="13262"/>
    <lineage>
        <taxon>Eukaryota</taxon>
        <taxon>Metazoa</taxon>
        <taxon>Ecdysozoa</taxon>
        <taxon>Arthropoda</taxon>
        <taxon>Hexapoda</taxon>
        <taxon>Insecta</taxon>
        <taxon>Pterygota</taxon>
        <taxon>Neoptera</taxon>
        <taxon>Paraneoptera</taxon>
        <taxon>Hemiptera</taxon>
        <taxon>Sternorrhyncha</taxon>
        <taxon>Aphidomorpha</taxon>
        <taxon>Aphidoidea</taxon>
        <taxon>Aphididae</taxon>
        <taxon>Aphidini</taxon>
        <taxon>Schizaphis</taxon>
    </lineage>
</organism>
<feature type="domain" description="Transposable element P transposase-like RNase H" evidence="2">
    <location>
        <begin position="253"/>
        <end position="396"/>
    </location>
</feature>
<name>A0A2S2NC96_SCHGA</name>
<accession>A0A2S2NC96</accession>
<dbReference type="EMBL" id="GGMR01002150">
    <property type="protein sequence ID" value="MBY14769.1"/>
    <property type="molecule type" value="Transcribed_RNA"/>
</dbReference>
<evidence type="ECO:0000313" key="3">
    <source>
        <dbReference type="EMBL" id="MBY14769.1"/>
    </source>
</evidence>
<evidence type="ECO:0000259" key="2">
    <source>
        <dbReference type="Pfam" id="PF21787"/>
    </source>
</evidence>
<gene>
    <name evidence="3" type="primary">T_6</name>
    <name evidence="3" type="ORF">g.130900</name>
</gene>
<proteinExistence type="predicted"/>
<reference evidence="3" key="1">
    <citation type="submission" date="2018-04" db="EMBL/GenBank/DDBJ databases">
        <title>Transcriptome of Schizaphis graminum biotype I.</title>
        <authorList>
            <person name="Scully E.D."/>
            <person name="Geib S.M."/>
            <person name="Palmer N.A."/>
            <person name="Koch K."/>
            <person name="Bradshaw J."/>
            <person name="Heng-Moss T."/>
            <person name="Sarath G."/>
        </authorList>
    </citation>
    <scope>NUCLEOTIDE SEQUENCE</scope>
</reference>
<evidence type="ECO:0000256" key="1">
    <source>
        <dbReference type="SAM" id="Coils"/>
    </source>
</evidence>
<dbReference type="InterPro" id="IPR048365">
    <property type="entry name" value="TNP-like_RNaseH_N"/>
</dbReference>
<feature type="coiled-coil region" evidence="1">
    <location>
        <begin position="145"/>
        <end position="172"/>
    </location>
</feature>
<sequence>MTCKYLNSFQIDVEKLKLNSNVILDHHTIENVILNFANTTLCSGTLIPNELVKYKPNTGYTDCNGKFHHSKCLIVIKTSSHNNSKTEKCKFCVTLISTCNKKKQRNLMARKTKLTTKRIHINVTPSKTEKLKLLKQQNKISKQSQKRTQIQLKKLKQNILQYETKFNSIDSKIILENVGNKISENQKLIIQEIISSSKRKCPRGNRYTEDWVMLCMLLHIRSPSGYNFLQSNQLLPLPCIRTIRRYLAMLSSTCGFDKCFFELFKKHLSFKKDHQKHGLLIFDEISLRESVSVNSKTLNYTGLIDFGEEDEELKDLPKATNINSKATHGLVFMFQPLADSYTQPIAVFASKGPVNGLTLSKLIIKAVLLLERCGAYVHGFVSDGAQTNRRVWTEFGISGKLNSPNSSIEHFCDENRRFFAFSDSPHLFKL</sequence>
<dbReference type="AlphaFoldDB" id="A0A2S2NC96"/>
<keyword evidence="1" id="KW-0175">Coiled coil</keyword>
<protein>
    <submittedName>
        <fullName evidence="3">Transposable element P transposase</fullName>
    </submittedName>
</protein>
<dbReference type="Pfam" id="PF21787">
    <property type="entry name" value="TNP-like_RNaseH_N"/>
    <property type="match status" value="1"/>
</dbReference>